<gene>
    <name evidence="1" type="ORF">MENTE1834_LOCUS37717</name>
</gene>
<evidence type="ECO:0000313" key="2">
    <source>
        <dbReference type="Proteomes" id="UP001497535"/>
    </source>
</evidence>
<evidence type="ECO:0000313" key="1">
    <source>
        <dbReference type="EMBL" id="CAK5089956.1"/>
    </source>
</evidence>
<keyword evidence="2" id="KW-1185">Reference proteome</keyword>
<reference evidence="1" key="1">
    <citation type="submission" date="2023-11" db="EMBL/GenBank/DDBJ databases">
        <authorList>
            <person name="Poullet M."/>
        </authorList>
    </citation>
    <scope>NUCLEOTIDE SEQUENCE</scope>
    <source>
        <strain evidence="1">E1834</strain>
    </source>
</reference>
<accession>A0ACB1AI08</accession>
<dbReference type="EMBL" id="CAVMJV010000080">
    <property type="protein sequence ID" value="CAK5089956.1"/>
    <property type="molecule type" value="Genomic_DNA"/>
</dbReference>
<proteinExistence type="predicted"/>
<name>A0ACB1AI08_MELEN</name>
<dbReference type="Proteomes" id="UP001497535">
    <property type="component" value="Unassembled WGS sequence"/>
</dbReference>
<comment type="caution">
    <text evidence="1">The sequence shown here is derived from an EMBL/GenBank/DDBJ whole genome shotgun (WGS) entry which is preliminary data.</text>
</comment>
<organism evidence="1 2">
    <name type="scientific">Meloidogyne enterolobii</name>
    <name type="common">Root-knot nematode worm</name>
    <name type="synonym">Meloidogyne mayaguensis</name>
    <dbReference type="NCBI Taxonomy" id="390850"/>
    <lineage>
        <taxon>Eukaryota</taxon>
        <taxon>Metazoa</taxon>
        <taxon>Ecdysozoa</taxon>
        <taxon>Nematoda</taxon>
        <taxon>Chromadorea</taxon>
        <taxon>Rhabditida</taxon>
        <taxon>Tylenchina</taxon>
        <taxon>Tylenchomorpha</taxon>
        <taxon>Tylenchoidea</taxon>
        <taxon>Meloidogynidae</taxon>
        <taxon>Meloidogyninae</taxon>
        <taxon>Meloidogyne</taxon>
    </lineage>
</organism>
<protein>
    <submittedName>
        <fullName evidence="1">Uncharacterized protein</fullName>
    </submittedName>
</protein>
<sequence>MIDLKKLFFEICVETVFPQAFAKTASPCHLSSFSSSIETINIFRLIRSLKN</sequence>